<feature type="binding site" evidence="7">
    <location>
        <position position="137"/>
    </location>
    <ligand>
        <name>substrate</name>
    </ligand>
</feature>
<dbReference type="GO" id="GO:0005524">
    <property type="term" value="F:ATP binding"/>
    <property type="evidence" value="ECO:0007669"/>
    <property type="project" value="UniProtKB-UniRule"/>
</dbReference>
<dbReference type="Gene3D" id="3.40.50.300">
    <property type="entry name" value="P-loop containing nucleotide triphosphate hydrolases"/>
    <property type="match status" value="1"/>
</dbReference>
<evidence type="ECO:0000256" key="1">
    <source>
        <dbReference type="ARBA" id="ARBA00022605"/>
    </source>
</evidence>
<dbReference type="GO" id="GO:0005829">
    <property type="term" value="C:cytosol"/>
    <property type="evidence" value="ECO:0007669"/>
    <property type="project" value="TreeGrafter"/>
</dbReference>
<sequence>MSNALKNLILIGMPGAGKSTIGVILAKQTARDFVDTDLLIQLKEGCCLQETVNEKGYLELRRIEGDVLQNLDVENHVVATGGSAVYSEAAMKHLKELGTIVYLKVSLQELESRVTNEAQRGLARPAEQTFAQMYDERCELYERYAQVTIKCDGKCPEQIASEVDSIIAD</sequence>
<comment type="function">
    <text evidence="7">Catalyzes the specific phosphorylation of the 3-hydroxyl group of shikimic acid using ATP as a cosubstrate.</text>
</comment>
<dbReference type="PRINTS" id="PR01100">
    <property type="entry name" value="SHIKIMTKNASE"/>
</dbReference>
<dbReference type="PANTHER" id="PTHR21087">
    <property type="entry name" value="SHIKIMATE KINASE"/>
    <property type="match status" value="1"/>
</dbReference>
<comment type="similarity">
    <text evidence="7">Belongs to the shikimate kinase family.</text>
</comment>
<evidence type="ECO:0000313" key="9">
    <source>
        <dbReference type="Proteomes" id="UP000316095"/>
    </source>
</evidence>
<name>A0A5C5XLS2_9PLAN</name>
<gene>
    <name evidence="7 8" type="primary">aroK</name>
    <name evidence="8" type="ORF">Pan54_46590</name>
</gene>
<dbReference type="SUPFAM" id="SSF52540">
    <property type="entry name" value="P-loop containing nucleoside triphosphate hydrolases"/>
    <property type="match status" value="1"/>
</dbReference>
<dbReference type="RefSeq" id="WP_146505669.1">
    <property type="nucleotide sequence ID" value="NZ_SJPG01000001.1"/>
</dbReference>
<keyword evidence="3 7" id="KW-0547">Nucleotide-binding</keyword>
<comment type="subcellular location">
    <subcellularLocation>
        <location evidence="7">Cytoplasm</location>
    </subcellularLocation>
</comment>
<dbReference type="Pfam" id="PF01202">
    <property type="entry name" value="SKI"/>
    <property type="match status" value="1"/>
</dbReference>
<keyword evidence="7" id="KW-0963">Cytoplasm</keyword>
<organism evidence="8 9">
    <name type="scientific">Rubinisphaera italica</name>
    <dbReference type="NCBI Taxonomy" id="2527969"/>
    <lineage>
        <taxon>Bacteria</taxon>
        <taxon>Pseudomonadati</taxon>
        <taxon>Planctomycetota</taxon>
        <taxon>Planctomycetia</taxon>
        <taxon>Planctomycetales</taxon>
        <taxon>Planctomycetaceae</taxon>
        <taxon>Rubinisphaera</taxon>
    </lineage>
</organism>
<evidence type="ECO:0000256" key="2">
    <source>
        <dbReference type="ARBA" id="ARBA00022679"/>
    </source>
</evidence>
<evidence type="ECO:0000256" key="7">
    <source>
        <dbReference type="HAMAP-Rule" id="MF_00109"/>
    </source>
</evidence>
<feature type="binding site" evidence="7">
    <location>
        <position position="61"/>
    </location>
    <ligand>
        <name>substrate</name>
    </ligand>
</feature>
<evidence type="ECO:0000256" key="3">
    <source>
        <dbReference type="ARBA" id="ARBA00022741"/>
    </source>
</evidence>
<dbReference type="HAMAP" id="MF_00109">
    <property type="entry name" value="Shikimate_kinase"/>
    <property type="match status" value="1"/>
</dbReference>
<comment type="cofactor">
    <cofactor evidence="7">
        <name>Mg(2+)</name>
        <dbReference type="ChEBI" id="CHEBI:18420"/>
    </cofactor>
    <text evidence="7">Binds 1 Mg(2+) ion per subunit.</text>
</comment>
<reference evidence="8 9" key="1">
    <citation type="submission" date="2019-02" db="EMBL/GenBank/DDBJ databases">
        <title>Deep-cultivation of Planctomycetes and their phenomic and genomic characterization uncovers novel biology.</title>
        <authorList>
            <person name="Wiegand S."/>
            <person name="Jogler M."/>
            <person name="Boedeker C."/>
            <person name="Pinto D."/>
            <person name="Vollmers J."/>
            <person name="Rivas-Marin E."/>
            <person name="Kohn T."/>
            <person name="Peeters S.H."/>
            <person name="Heuer A."/>
            <person name="Rast P."/>
            <person name="Oberbeckmann S."/>
            <person name="Bunk B."/>
            <person name="Jeske O."/>
            <person name="Meyerdierks A."/>
            <person name="Storesund J.E."/>
            <person name="Kallscheuer N."/>
            <person name="Luecker S."/>
            <person name="Lage O.M."/>
            <person name="Pohl T."/>
            <person name="Merkel B.J."/>
            <person name="Hornburger P."/>
            <person name="Mueller R.-W."/>
            <person name="Bruemmer F."/>
            <person name="Labrenz M."/>
            <person name="Spormann A.M."/>
            <person name="Op Den Camp H."/>
            <person name="Overmann J."/>
            <person name="Amann R."/>
            <person name="Jetten M.S.M."/>
            <person name="Mascher T."/>
            <person name="Medema M.H."/>
            <person name="Devos D.P."/>
            <person name="Kaster A.-K."/>
            <person name="Ovreas L."/>
            <person name="Rohde M."/>
            <person name="Galperin M.Y."/>
            <person name="Jogler C."/>
        </authorList>
    </citation>
    <scope>NUCLEOTIDE SEQUENCE [LARGE SCALE GENOMIC DNA]</scope>
    <source>
        <strain evidence="8 9">Pan54</strain>
    </source>
</reference>
<keyword evidence="2 7" id="KW-0808">Transferase</keyword>
<keyword evidence="5 7" id="KW-0067">ATP-binding</keyword>
<dbReference type="PANTHER" id="PTHR21087:SF16">
    <property type="entry name" value="SHIKIMATE KINASE 1, CHLOROPLASTIC"/>
    <property type="match status" value="1"/>
</dbReference>
<dbReference type="GO" id="GO:0000287">
    <property type="term" value="F:magnesium ion binding"/>
    <property type="evidence" value="ECO:0007669"/>
    <property type="project" value="UniProtKB-UniRule"/>
</dbReference>
<feature type="binding site" evidence="7">
    <location>
        <position position="37"/>
    </location>
    <ligand>
        <name>substrate</name>
    </ligand>
</feature>
<dbReference type="UniPathway" id="UPA00053">
    <property type="reaction ID" value="UER00088"/>
</dbReference>
<accession>A0A5C5XLS2</accession>
<feature type="binding site" evidence="7">
    <location>
        <begin position="15"/>
        <end position="20"/>
    </location>
    <ligand>
        <name>ATP</name>
        <dbReference type="ChEBI" id="CHEBI:30616"/>
    </ligand>
</feature>
<comment type="caution">
    <text evidence="8">The sequence shown here is derived from an EMBL/GenBank/DDBJ whole genome shotgun (WGS) entry which is preliminary data.</text>
</comment>
<protein>
    <recommendedName>
        <fullName evidence="7">Shikimate kinase</fullName>
        <shortName evidence="7">SK</shortName>
        <ecNumber evidence="7">2.7.1.71</ecNumber>
    </recommendedName>
</protein>
<dbReference type="GO" id="GO:0008652">
    <property type="term" value="P:amino acid biosynthetic process"/>
    <property type="evidence" value="ECO:0007669"/>
    <property type="project" value="UniProtKB-KW"/>
</dbReference>
<dbReference type="GO" id="GO:0009423">
    <property type="term" value="P:chorismate biosynthetic process"/>
    <property type="evidence" value="ECO:0007669"/>
    <property type="project" value="UniProtKB-UniRule"/>
</dbReference>
<dbReference type="GO" id="GO:0004765">
    <property type="term" value="F:shikimate kinase activity"/>
    <property type="evidence" value="ECO:0007669"/>
    <property type="project" value="UniProtKB-UniRule"/>
</dbReference>
<dbReference type="AlphaFoldDB" id="A0A5C5XLS2"/>
<keyword evidence="1 7" id="KW-0028">Amino-acid biosynthesis</keyword>
<feature type="binding site" evidence="7">
    <location>
        <position position="19"/>
    </location>
    <ligand>
        <name>Mg(2+)</name>
        <dbReference type="ChEBI" id="CHEBI:18420"/>
    </ligand>
</feature>
<dbReference type="GO" id="GO:0009073">
    <property type="term" value="P:aromatic amino acid family biosynthetic process"/>
    <property type="evidence" value="ECO:0007669"/>
    <property type="project" value="UniProtKB-KW"/>
</dbReference>
<dbReference type="EMBL" id="SJPG01000001">
    <property type="protein sequence ID" value="TWT63900.1"/>
    <property type="molecule type" value="Genomic_DNA"/>
</dbReference>
<evidence type="ECO:0000256" key="4">
    <source>
        <dbReference type="ARBA" id="ARBA00022777"/>
    </source>
</evidence>
<comment type="caution">
    <text evidence="7">Lacks conserved residue(s) required for the propagation of feature annotation.</text>
</comment>
<dbReference type="CDD" id="cd00464">
    <property type="entry name" value="SK"/>
    <property type="match status" value="1"/>
</dbReference>
<dbReference type="InterPro" id="IPR027417">
    <property type="entry name" value="P-loop_NTPase"/>
</dbReference>
<comment type="catalytic activity">
    <reaction evidence="7">
        <text>shikimate + ATP = 3-phosphoshikimate + ADP + H(+)</text>
        <dbReference type="Rhea" id="RHEA:13121"/>
        <dbReference type="ChEBI" id="CHEBI:15378"/>
        <dbReference type="ChEBI" id="CHEBI:30616"/>
        <dbReference type="ChEBI" id="CHEBI:36208"/>
        <dbReference type="ChEBI" id="CHEBI:145989"/>
        <dbReference type="ChEBI" id="CHEBI:456216"/>
        <dbReference type="EC" id="2.7.1.71"/>
    </reaction>
</comment>
<dbReference type="Proteomes" id="UP000316095">
    <property type="component" value="Unassembled WGS sequence"/>
</dbReference>
<dbReference type="EC" id="2.7.1.71" evidence="7"/>
<dbReference type="InterPro" id="IPR000623">
    <property type="entry name" value="Shikimate_kinase/TSH1"/>
</dbReference>
<comment type="subunit">
    <text evidence="7">Monomer.</text>
</comment>
<evidence type="ECO:0000256" key="6">
    <source>
        <dbReference type="ARBA" id="ARBA00023141"/>
    </source>
</evidence>
<keyword evidence="6 7" id="KW-0057">Aromatic amino acid biosynthesis</keyword>
<evidence type="ECO:0000313" key="8">
    <source>
        <dbReference type="EMBL" id="TWT63900.1"/>
    </source>
</evidence>
<keyword evidence="7" id="KW-0460">Magnesium</keyword>
<keyword evidence="9" id="KW-1185">Reference proteome</keyword>
<evidence type="ECO:0000256" key="5">
    <source>
        <dbReference type="ARBA" id="ARBA00022840"/>
    </source>
</evidence>
<feature type="binding site" evidence="7">
    <location>
        <position position="124"/>
    </location>
    <ligand>
        <name>ATP</name>
        <dbReference type="ChEBI" id="CHEBI:30616"/>
    </ligand>
</feature>
<keyword evidence="4 7" id="KW-0418">Kinase</keyword>
<dbReference type="InterPro" id="IPR031322">
    <property type="entry name" value="Shikimate/glucono_kinase"/>
</dbReference>
<comment type="pathway">
    <text evidence="7">Metabolic intermediate biosynthesis; chorismate biosynthesis; chorismate from D-erythrose 4-phosphate and phosphoenolpyruvate: step 5/7.</text>
</comment>
<proteinExistence type="inferred from homology"/>
<dbReference type="OrthoDB" id="9800332at2"/>
<feature type="binding site" evidence="7">
    <location>
        <position position="82"/>
    </location>
    <ligand>
        <name>substrate</name>
    </ligand>
</feature>
<keyword evidence="7" id="KW-0479">Metal-binding</keyword>